<evidence type="ECO:0000313" key="1">
    <source>
        <dbReference type="EMBL" id="UYP20910.1"/>
    </source>
</evidence>
<evidence type="ECO:0000313" key="2">
    <source>
        <dbReference type="Proteomes" id="UP001156484"/>
    </source>
</evidence>
<accession>A0ACD4DLG4</accession>
<proteinExistence type="predicted"/>
<keyword evidence="1" id="KW-0645">Protease</keyword>
<name>A0ACD4DLG4_9NOCA</name>
<dbReference type="EMBL" id="CP107551">
    <property type="protein sequence ID" value="UYP20910.1"/>
    <property type="molecule type" value="Genomic_DNA"/>
</dbReference>
<protein>
    <submittedName>
        <fullName evidence="1">CPBP family intramembrane metalloprotease</fullName>
    </submittedName>
</protein>
<reference evidence="1" key="1">
    <citation type="submission" date="2022-10" db="EMBL/GenBank/DDBJ databases">
        <title>Rhodococcus ferula Z13 complete genome.</title>
        <authorList>
            <person name="Long X."/>
            <person name="Zang M."/>
        </authorList>
    </citation>
    <scope>NUCLEOTIDE SEQUENCE</scope>
    <source>
        <strain evidence="1">Z13</strain>
    </source>
</reference>
<dbReference type="Proteomes" id="UP001156484">
    <property type="component" value="Chromosome"/>
</dbReference>
<keyword evidence="1" id="KW-0482">Metalloprotease</keyword>
<gene>
    <name evidence="1" type="ORF">OED52_03190</name>
</gene>
<sequence>MRRATAVGCAAALVAWNGVVLPAMRLGPRGRAAANALAGVALTAATRAAGVSAGELGLRDPAQGARWGAAAALVPAAAYTVLLTVPAARRRMAAGPRRADHVEWILVHIPFGTVLAEELLFRSALYALARRAWPRRGGALGAVTFGLWHIVPARNGGDSVAGTVLLTGLSGLLFDELRRRSGSVVAPMLAHLAINVGGAVAVGVAAPPDPDPRDVRR</sequence>
<organism evidence="1 2">
    <name type="scientific">Rhodococcus sacchari</name>
    <dbReference type="NCBI Taxonomy" id="2962047"/>
    <lineage>
        <taxon>Bacteria</taxon>
        <taxon>Bacillati</taxon>
        <taxon>Actinomycetota</taxon>
        <taxon>Actinomycetes</taxon>
        <taxon>Mycobacteriales</taxon>
        <taxon>Nocardiaceae</taxon>
        <taxon>Rhodococcus</taxon>
    </lineage>
</organism>
<keyword evidence="1" id="KW-0378">Hydrolase</keyword>
<keyword evidence="2" id="KW-1185">Reference proteome</keyword>